<comment type="caution">
    <text evidence="3">The sequence shown here is derived from an EMBL/GenBank/DDBJ whole genome shotgun (WGS) entry which is preliminary data.</text>
</comment>
<evidence type="ECO:0000313" key="4">
    <source>
        <dbReference type="Proteomes" id="UP001253545"/>
    </source>
</evidence>
<proteinExistence type="predicted"/>
<dbReference type="RefSeq" id="WP_311368513.1">
    <property type="nucleotide sequence ID" value="NZ_JAVRHX010000002.1"/>
</dbReference>
<sequence length="88" mass="10005">MNIDLWGFLTVAVLAGIGFLVMIIITGNQRKMKELEVEALKVQNVNLKNAVEDAVLRHIKDQNTRIEVLEAIVTDKKYDLNQKITNLK</sequence>
<name>A0ABU2ZTU6_9ALTE</name>
<organism evidence="3 4">
    <name type="scientific">Glaciecola petra</name>
    <dbReference type="NCBI Taxonomy" id="3075602"/>
    <lineage>
        <taxon>Bacteria</taxon>
        <taxon>Pseudomonadati</taxon>
        <taxon>Pseudomonadota</taxon>
        <taxon>Gammaproteobacteria</taxon>
        <taxon>Alteromonadales</taxon>
        <taxon>Alteromonadaceae</taxon>
        <taxon>Glaciecola</taxon>
    </lineage>
</organism>
<keyword evidence="4" id="KW-1185">Reference proteome</keyword>
<dbReference type="Proteomes" id="UP001253545">
    <property type="component" value="Unassembled WGS sequence"/>
</dbReference>
<keyword evidence="2" id="KW-0472">Membrane</keyword>
<dbReference type="EMBL" id="JAVRHX010000002">
    <property type="protein sequence ID" value="MDT0594994.1"/>
    <property type="molecule type" value="Genomic_DNA"/>
</dbReference>
<feature type="coiled-coil region" evidence="1">
    <location>
        <begin position="30"/>
        <end position="57"/>
    </location>
</feature>
<protein>
    <submittedName>
        <fullName evidence="3">Uncharacterized protein</fullName>
    </submittedName>
</protein>
<keyword evidence="1" id="KW-0175">Coiled coil</keyword>
<accession>A0ABU2ZTU6</accession>
<evidence type="ECO:0000313" key="3">
    <source>
        <dbReference type="EMBL" id="MDT0594994.1"/>
    </source>
</evidence>
<evidence type="ECO:0000256" key="1">
    <source>
        <dbReference type="SAM" id="Coils"/>
    </source>
</evidence>
<reference evidence="3 4" key="1">
    <citation type="submission" date="2023-09" db="EMBL/GenBank/DDBJ databases">
        <authorList>
            <person name="Rey-Velasco X."/>
        </authorList>
    </citation>
    <scope>NUCLEOTIDE SEQUENCE [LARGE SCALE GENOMIC DNA]</scope>
    <source>
        <strain evidence="3 4">P117</strain>
    </source>
</reference>
<gene>
    <name evidence="3" type="ORF">RM552_09090</name>
</gene>
<feature type="transmembrane region" description="Helical" evidence="2">
    <location>
        <begin position="6"/>
        <end position="25"/>
    </location>
</feature>
<keyword evidence="2" id="KW-0812">Transmembrane</keyword>
<keyword evidence="2" id="KW-1133">Transmembrane helix</keyword>
<evidence type="ECO:0000256" key="2">
    <source>
        <dbReference type="SAM" id="Phobius"/>
    </source>
</evidence>